<proteinExistence type="predicted"/>
<dbReference type="InterPro" id="IPR013120">
    <property type="entry name" value="FAR_NAD-bd"/>
</dbReference>
<dbReference type="PANTHER" id="PTHR43439:SF2">
    <property type="entry name" value="ENZYME, PUTATIVE (JCVI)-RELATED"/>
    <property type="match status" value="1"/>
</dbReference>
<dbReference type="SMART" id="SM00823">
    <property type="entry name" value="PKS_PP"/>
    <property type="match status" value="1"/>
</dbReference>
<dbReference type="InterPro" id="IPR000873">
    <property type="entry name" value="AMP-dep_synth/lig_dom"/>
</dbReference>
<evidence type="ECO:0000256" key="3">
    <source>
        <dbReference type="SAM" id="MobiDB-lite"/>
    </source>
</evidence>
<dbReference type="InterPro" id="IPR009081">
    <property type="entry name" value="PP-bd_ACP"/>
</dbReference>
<organism evidence="5 6">
    <name type="scientific">Ramalina farinacea</name>
    <dbReference type="NCBI Taxonomy" id="258253"/>
    <lineage>
        <taxon>Eukaryota</taxon>
        <taxon>Fungi</taxon>
        <taxon>Dikarya</taxon>
        <taxon>Ascomycota</taxon>
        <taxon>Pezizomycotina</taxon>
        <taxon>Lecanoromycetes</taxon>
        <taxon>OSLEUM clade</taxon>
        <taxon>Lecanoromycetidae</taxon>
        <taxon>Lecanorales</taxon>
        <taxon>Lecanorineae</taxon>
        <taxon>Ramalinaceae</taxon>
        <taxon>Ramalina</taxon>
    </lineage>
</organism>
<protein>
    <submittedName>
        <fullName evidence="5">NRPS-like protein biosynthetic cluster</fullName>
    </submittedName>
</protein>
<dbReference type="SUPFAM" id="SSF47336">
    <property type="entry name" value="ACP-like"/>
    <property type="match status" value="1"/>
</dbReference>
<dbReference type="PROSITE" id="PS00012">
    <property type="entry name" value="PHOSPHOPANTETHEINE"/>
    <property type="match status" value="1"/>
</dbReference>
<dbReference type="PROSITE" id="PS00455">
    <property type="entry name" value="AMP_BINDING"/>
    <property type="match status" value="1"/>
</dbReference>
<evidence type="ECO:0000256" key="1">
    <source>
        <dbReference type="ARBA" id="ARBA00022450"/>
    </source>
</evidence>
<dbReference type="Gene3D" id="1.10.1200.10">
    <property type="entry name" value="ACP-like"/>
    <property type="match status" value="1"/>
</dbReference>
<dbReference type="Pfam" id="PF00501">
    <property type="entry name" value="AMP-binding"/>
    <property type="match status" value="1"/>
</dbReference>
<dbReference type="InterPro" id="IPR042099">
    <property type="entry name" value="ANL_N_sf"/>
</dbReference>
<keyword evidence="1" id="KW-0596">Phosphopantetheine</keyword>
<dbReference type="InterPro" id="IPR020845">
    <property type="entry name" value="AMP-binding_CS"/>
</dbReference>
<keyword evidence="6" id="KW-1185">Reference proteome</keyword>
<dbReference type="InterPro" id="IPR020806">
    <property type="entry name" value="PKS_PP-bd"/>
</dbReference>
<dbReference type="SUPFAM" id="SSF56801">
    <property type="entry name" value="Acetyl-CoA synthetase-like"/>
    <property type="match status" value="1"/>
</dbReference>
<dbReference type="InterPro" id="IPR036291">
    <property type="entry name" value="NAD(P)-bd_dom_sf"/>
</dbReference>
<sequence length="1086" mass="119773">MGHAGEVVAPTAATTSTTTTTTTSPTFIRAHIDLQAQDNSSIQTIPQLIEHNADRNPDHSFCLQAQKETKDAPAQILSVSHTVLKRSILHCQEVLIESILALELPSSSSDGSIHKGSPVALLLESDIGLLIHLFALVGLGVPCLLLSARLSPAAIHHLLQKTKTSAIIVSPRLESLATEAISAFSLTDTLPQKCLQNSYPSYLSPQINGKVISGSICKPGYYIQENDRNVAILHSSGTTGLPKPIYQSHKYLLTFATCHEFNDEEELLGTSLSTLPLYHGYGLTSPLLSLGIGKTFCVPPASIVPNGRYIVDLVHASEARSLVSVPSVLEDIATMPHDEGIKALAHLQFVSFGGGPLKSSVGDRLVAGGVRVLNHYGATEIGGVAPFYVPTPDYNWHYFRLRRDMNLWLEKGPTLEDGIPSHTLVTRPFGWEEDFVFQDQLICNPEKPETEFQCIGRTDDIIVLATGEKANPRVLESMLFDSPIVTAAVAFGDGQFELGIIIQPSSSLAAADVEQFKDSIWPVIQQANEKMDAHARVSSNEAIIVVPSDVKFPRSDKGSIMRKEAHRMLETEILAVYQALDNQLSDVTVAKLDMEDLEAGLKNLVQDRLTWRLKAEQWTVDDDLFELGMDSLQAVQLRRFILSSLPDTASSLSRTERVPNDIIYRNPTITQLAQALKTTAELPLGEDSIDDFVEQLCLKCDVRRTEVEAPSVVLMTGGTGSLGSHVLAHLASLPHVRRVICLNRPSSNQDGHDRQLKALKSKQIDLDAHTWSKVEIHECNTSLPHLGLHEEVYAHLTKEVTHILHNAWPVDFKRQLPSFRSHFQALQNLLELSRYAAIVQPLTRPKLLFVSSIATVGQYPLIKNETLVPETPMISEDYSNSIGYAKAKLVCERIVERAAHDLSGHIEASSIRIGQMSGSSKAGYWNSDEHLPALFKSSRAIGSLPDLHGTLAWIPVDVAAETISDVLLSTAPAKAIYHLENPVRQSWHDVLQMIAPELGLSSAEFIPLASWLDRVRRMPDLASDKMPVKKLEDFFRRDFEHMACGSVVLDTKNTRDLSSTLRKLSHFPKELFGSYVRYWKASGYIN</sequence>
<dbReference type="InterPro" id="IPR006162">
    <property type="entry name" value="Ppantetheine_attach_site"/>
</dbReference>
<evidence type="ECO:0000313" key="5">
    <source>
        <dbReference type="EMBL" id="MDI1486702.1"/>
    </source>
</evidence>
<accession>A0AA43QHM8</accession>
<dbReference type="Pfam" id="PF23562">
    <property type="entry name" value="AMP-binding_C_3"/>
    <property type="match status" value="1"/>
</dbReference>
<feature type="region of interest" description="Disordered" evidence="3">
    <location>
        <begin position="1"/>
        <end position="22"/>
    </location>
</feature>
<feature type="domain" description="Carrier" evidence="4">
    <location>
        <begin position="595"/>
        <end position="680"/>
    </location>
</feature>
<dbReference type="InterPro" id="IPR036736">
    <property type="entry name" value="ACP-like_sf"/>
</dbReference>
<feature type="compositionally biased region" description="Low complexity" evidence="3">
    <location>
        <begin position="9"/>
        <end position="22"/>
    </location>
</feature>
<dbReference type="GO" id="GO:0031177">
    <property type="term" value="F:phosphopantetheine binding"/>
    <property type="evidence" value="ECO:0007669"/>
    <property type="project" value="InterPro"/>
</dbReference>
<evidence type="ECO:0000256" key="2">
    <source>
        <dbReference type="ARBA" id="ARBA00022553"/>
    </source>
</evidence>
<dbReference type="Gene3D" id="3.40.50.720">
    <property type="entry name" value="NAD(P)-binding Rossmann-like Domain"/>
    <property type="match status" value="1"/>
</dbReference>
<dbReference type="Pfam" id="PF07993">
    <property type="entry name" value="NAD_binding_4"/>
    <property type="match status" value="1"/>
</dbReference>
<dbReference type="Gene3D" id="3.40.50.12780">
    <property type="entry name" value="N-terminal domain of ligase-like"/>
    <property type="match status" value="1"/>
</dbReference>
<dbReference type="InterPro" id="IPR051414">
    <property type="entry name" value="Adenylate-forming_Reductase"/>
</dbReference>
<dbReference type="AlphaFoldDB" id="A0AA43QHM8"/>
<dbReference type="PANTHER" id="PTHR43439">
    <property type="entry name" value="PHENYLACETATE-COENZYME A LIGASE"/>
    <property type="match status" value="1"/>
</dbReference>
<comment type="caution">
    <text evidence="5">The sequence shown here is derived from an EMBL/GenBank/DDBJ whole genome shotgun (WGS) entry which is preliminary data.</text>
</comment>
<dbReference type="EMBL" id="JAPUFD010000004">
    <property type="protein sequence ID" value="MDI1486702.1"/>
    <property type="molecule type" value="Genomic_DNA"/>
</dbReference>
<dbReference type="PROSITE" id="PS50075">
    <property type="entry name" value="CARRIER"/>
    <property type="match status" value="1"/>
</dbReference>
<dbReference type="Pfam" id="PF00550">
    <property type="entry name" value="PP-binding"/>
    <property type="match status" value="1"/>
</dbReference>
<name>A0AA43QHM8_9LECA</name>
<reference evidence="5" key="1">
    <citation type="journal article" date="2023" name="Genome Biol. Evol.">
        <title>First Whole Genome Sequence and Flow Cytometry Genome Size Data for the Lichen-Forming Fungus Ramalina farinacea (Ascomycota).</title>
        <authorList>
            <person name="Llewellyn T."/>
            <person name="Mian S."/>
            <person name="Hill R."/>
            <person name="Leitch I.J."/>
            <person name="Gaya E."/>
        </authorList>
    </citation>
    <scope>NUCLEOTIDE SEQUENCE</scope>
    <source>
        <strain evidence="5">LIQ254RAFAR</strain>
    </source>
</reference>
<evidence type="ECO:0000313" key="6">
    <source>
        <dbReference type="Proteomes" id="UP001161017"/>
    </source>
</evidence>
<dbReference type="Proteomes" id="UP001161017">
    <property type="component" value="Unassembled WGS sequence"/>
</dbReference>
<dbReference type="SUPFAM" id="SSF51735">
    <property type="entry name" value="NAD(P)-binding Rossmann-fold domains"/>
    <property type="match status" value="1"/>
</dbReference>
<evidence type="ECO:0000259" key="4">
    <source>
        <dbReference type="PROSITE" id="PS50075"/>
    </source>
</evidence>
<gene>
    <name evidence="5" type="ORF">OHK93_005962</name>
</gene>
<keyword evidence="2" id="KW-0597">Phosphoprotein</keyword>